<organism evidence="3 4">
    <name type="scientific">Haliangium ochraceum (strain DSM 14365 / JCM 11303 / SMP-2)</name>
    <dbReference type="NCBI Taxonomy" id="502025"/>
    <lineage>
        <taxon>Bacteria</taxon>
        <taxon>Pseudomonadati</taxon>
        <taxon>Myxococcota</taxon>
        <taxon>Polyangia</taxon>
        <taxon>Haliangiales</taxon>
        <taxon>Kofleriaceae</taxon>
        <taxon>Haliangium</taxon>
    </lineage>
</organism>
<dbReference type="EMBL" id="CP001804">
    <property type="protein sequence ID" value="ACY12987.1"/>
    <property type="molecule type" value="Genomic_DNA"/>
</dbReference>
<dbReference type="InterPro" id="IPR013132">
    <property type="entry name" value="PseI/NeuA/B-like_N"/>
</dbReference>
<dbReference type="OrthoDB" id="9781701at2"/>
<dbReference type="KEGG" id="hoh:Hoch_0346"/>
<feature type="region of interest" description="Disordered" evidence="1">
    <location>
        <begin position="291"/>
        <end position="313"/>
    </location>
</feature>
<feature type="domain" description="PseI/NeuA/B-like" evidence="2">
    <location>
        <begin position="40"/>
        <end position="276"/>
    </location>
</feature>
<evidence type="ECO:0000313" key="4">
    <source>
        <dbReference type="Proteomes" id="UP000001880"/>
    </source>
</evidence>
<dbReference type="GO" id="GO:0047444">
    <property type="term" value="F:N-acylneuraminate-9-phosphate synthase activity"/>
    <property type="evidence" value="ECO:0007669"/>
    <property type="project" value="UniProtKB-EC"/>
</dbReference>
<accession>D0LIV8</accession>
<dbReference type="Gene3D" id="3.20.20.70">
    <property type="entry name" value="Aldolase class I"/>
    <property type="match status" value="1"/>
</dbReference>
<keyword evidence="3" id="KW-0808">Transferase</keyword>
<dbReference type="Pfam" id="PF03102">
    <property type="entry name" value="NeuB"/>
    <property type="match status" value="1"/>
</dbReference>
<reference evidence="3 4" key="1">
    <citation type="journal article" date="2010" name="Stand. Genomic Sci.">
        <title>Complete genome sequence of Haliangium ochraceum type strain (SMP-2).</title>
        <authorList>
            <consortium name="US DOE Joint Genome Institute (JGI-PGF)"/>
            <person name="Ivanova N."/>
            <person name="Daum C."/>
            <person name="Lang E."/>
            <person name="Abt B."/>
            <person name="Kopitz M."/>
            <person name="Saunders E."/>
            <person name="Lapidus A."/>
            <person name="Lucas S."/>
            <person name="Glavina Del Rio T."/>
            <person name="Nolan M."/>
            <person name="Tice H."/>
            <person name="Copeland A."/>
            <person name="Cheng J.F."/>
            <person name="Chen F."/>
            <person name="Bruce D."/>
            <person name="Goodwin L."/>
            <person name="Pitluck S."/>
            <person name="Mavromatis K."/>
            <person name="Pati A."/>
            <person name="Mikhailova N."/>
            <person name="Chen A."/>
            <person name="Palaniappan K."/>
            <person name="Land M."/>
            <person name="Hauser L."/>
            <person name="Chang Y.J."/>
            <person name="Jeffries C.D."/>
            <person name="Detter J.C."/>
            <person name="Brettin T."/>
            <person name="Rohde M."/>
            <person name="Goker M."/>
            <person name="Bristow J."/>
            <person name="Markowitz V."/>
            <person name="Eisen J.A."/>
            <person name="Hugenholtz P."/>
            <person name="Kyrpides N.C."/>
            <person name="Klenk H.P."/>
        </authorList>
    </citation>
    <scope>NUCLEOTIDE SEQUENCE [LARGE SCALE GENOMIC DNA]</scope>
    <source>
        <strain evidence="4">DSM 14365 / CIP 107738 / JCM 11303 / AJ 13395 / SMP-2</strain>
    </source>
</reference>
<evidence type="ECO:0000259" key="2">
    <source>
        <dbReference type="Pfam" id="PF03102"/>
    </source>
</evidence>
<proteinExistence type="predicted"/>
<dbReference type="InterPro" id="IPR051690">
    <property type="entry name" value="PseI-like"/>
</dbReference>
<dbReference type="AlphaFoldDB" id="D0LIV8"/>
<dbReference type="RefSeq" id="WP_012825614.1">
    <property type="nucleotide sequence ID" value="NC_013440.1"/>
</dbReference>
<dbReference type="Proteomes" id="UP000001880">
    <property type="component" value="Chromosome"/>
</dbReference>
<keyword evidence="4" id="KW-1185">Reference proteome</keyword>
<evidence type="ECO:0000313" key="3">
    <source>
        <dbReference type="EMBL" id="ACY12987.1"/>
    </source>
</evidence>
<evidence type="ECO:0000256" key="1">
    <source>
        <dbReference type="SAM" id="MobiDB-lite"/>
    </source>
</evidence>
<dbReference type="HOGENOM" id="CLU_040465_1_1_7"/>
<protein>
    <submittedName>
        <fullName evidence="3">N-acylneuraminate-9-phosphate synthase</fullName>
        <ecNumber evidence="3">2.5.1.57</ecNumber>
    </submittedName>
</protein>
<dbReference type="EC" id="2.5.1.57" evidence="3"/>
<dbReference type="SUPFAM" id="SSF51569">
    <property type="entry name" value="Aldolase"/>
    <property type="match status" value="1"/>
</dbReference>
<dbReference type="PANTHER" id="PTHR42966:SF3">
    <property type="entry name" value="BLR5971 PROTEIN"/>
    <property type="match status" value="1"/>
</dbReference>
<gene>
    <name evidence="3" type="ordered locus">Hoch_0346</name>
</gene>
<dbReference type="eggNOG" id="COG2089">
    <property type="taxonomic scope" value="Bacteria"/>
</dbReference>
<dbReference type="InterPro" id="IPR013785">
    <property type="entry name" value="Aldolase_TIM"/>
</dbReference>
<dbReference type="GO" id="GO:0016051">
    <property type="term" value="P:carbohydrate biosynthetic process"/>
    <property type="evidence" value="ECO:0007669"/>
    <property type="project" value="InterPro"/>
</dbReference>
<name>D0LIV8_HALO1</name>
<dbReference type="PANTHER" id="PTHR42966">
    <property type="entry name" value="N-ACETYLNEURAMINATE SYNTHASE"/>
    <property type="match status" value="1"/>
</dbReference>
<dbReference type="STRING" id="502025.Hoch_0346"/>
<sequence>MHEQTRLMIADRSVGSGFPVFVIGEIGINHNGSVETAKALIDGAARAGVDAVKFQKRTPEVCVPRDQWDRMRDTPWGRMSYIDYRHRMEFTREQFEEIDAHCRANNILWFASCWDEESVDFLEYFEPPCYKAASASLTDISLLRKMKSTGRPLMISTGMSTMDEIREAVAEVGTDNLLIAHSTSAYPCSTKELNLRVIPNLAHMFPECPIGYSGHEEGITPTLSAVTLGATFVERHITLDCSMWGSDQAASVEPGMLSELVRNIREVELALGDGRKRVYPSEIPQMQKLRRVKRQNGASMTPEGESSVVQLVR</sequence>